<evidence type="ECO:0000313" key="3">
    <source>
        <dbReference type="Proteomes" id="UP000284892"/>
    </source>
</evidence>
<keyword evidence="1" id="KW-0812">Transmembrane</keyword>
<keyword evidence="1" id="KW-0472">Membrane</keyword>
<evidence type="ECO:0000256" key="1">
    <source>
        <dbReference type="SAM" id="Phobius"/>
    </source>
</evidence>
<gene>
    <name evidence="2" type="ORF">BXY80_0080</name>
</gene>
<feature type="transmembrane region" description="Helical" evidence="1">
    <location>
        <begin position="7"/>
        <end position="30"/>
    </location>
</feature>
<evidence type="ECO:0000313" key="2">
    <source>
        <dbReference type="EMBL" id="RKE98015.1"/>
    </source>
</evidence>
<organism evidence="2 3">
    <name type="scientific">Ichthyenterobacterium magnum</name>
    <dbReference type="NCBI Taxonomy" id="1230530"/>
    <lineage>
        <taxon>Bacteria</taxon>
        <taxon>Pseudomonadati</taxon>
        <taxon>Bacteroidota</taxon>
        <taxon>Flavobacteriia</taxon>
        <taxon>Flavobacteriales</taxon>
        <taxon>Flavobacteriaceae</taxon>
        <taxon>Ichthyenterobacterium</taxon>
    </lineage>
</organism>
<sequence length="134" mass="14383">MKNILATIVGFIVASLTVYVFETLIGHSLFPLPEHIDPMNMDSIKENMHLIPTGAKVCVVIAHFMGIVVGMLVAALISKTSMIPAYIVGGLMLAATAFNLIMLPKDTWFLIADAGLAILGFLLGKKLAQSKIKS</sequence>
<dbReference type="OrthoDB" id="893761at2"/>
<feature type="transmembrane region" description="Helical" evidence="1">
    <location>
        <begin position="50"/>
        <end position="76"/>
    </location>
</feature>
<feature type="transmembrane region" description="Helical" evidence="1">
    <location>
        <begin position="107"/>
        <end position="124"/>
    </location>
</feature>
<comment type="caution">
    <text evidence="2">The sequence shown here is derived from an EMBL/GenBank/DDBJ whole genome shotgun (WGS) entry which is preliminary data.</text>
</comment>
<dbReference type="EMBL" id="RAQJ01000001">
    <property type="protein sequence ID" value="RKE98015.1"/>
    <property type="molecule type" value="Genomic_DNA"/>
</dbReference>
<keyword evidence="1" id="KW-1133">Transmembrane helix</keyword>
<feature type="transmembrane region" description="Helical" evidence="1">
    <location>
        <begin position="83"/>
        <end position="101"/>
    </location>
</feature>
<dbReference type="RefSeq" id="WP_120199247.1">
    <property type="nucleotide sequence ID" value="NZ_RAQJ01000001.1"/>
</dbReference>
<dbReference type="AlphaFoldDB" id="A0A420DUU4"/>
<reference evidence="2 3" key="1">
    <citation type="submission" date="2018-09" db="EMBL/GenBank/DDBJ databases">
        <title>Genomic Encyclopedia of Archaeal and Bacterial Type Strains, Phase II (KMG-II): from individual species to whole genera.</title>
        <authorList>
            <person name="Goeker M."/>
        </authorList>
    </citation>
    <scope>NUCLEOTIDE SEQUENCE [LARGE SCALE GENOMIC DNA]</scope>
    <source>
        <strain evidence="2 3">DSM 26283</strain>
    </source>
</reference>
<accession>A0A420DUU4</accession>
<proteinExistence type="predicted"/>
<protein>
    <submittedName>
        <fullName evidence="2">Uncharacterized protein</fullName>
    </submittedName>
</protein>
<keyword evidence="3" id="KW-1185">Reference proteome</keyword>
<name>A0A420DUU4_9FLAO</name>
<dbReference type="Proteomes" id="UP000284892">
    <property type="component" value="Unassembled WGS sequence"/>
</dbReference>